<sequence length="416" mass="47199">MDDAAFFGEIETFQSLPSPVSVVPAPRNRKRIDPPERRVLDLALAKRLDGLGADPWTTKVTDMVDLQTLEEFHDLAPLREHWIFSRPAKQRAAAFNAVFSAYEAQTNASGFRGYVLRPAPAKAELGALAKVLREIAQTYGRVLANAKRDGLARPVALFVHPRWDQTLEAWDVHLHTIVDVVPGMEDKFFLRLAMNFATPQDVGEIKNVSAWANYCSAWVVDHRDVGNWPDEAIIEFWNLKSPQFIRKAGDFADYARRVRRKEIRWEKDRVVVAEKDPAQVRPTQALHPLRDAAQIGYAVVRIGGRKRSCAIFRYERPIRRNGADRSPQVHPEPAVSGSPRESTSTTGSIPSTTVPEKSKDFMVTRRIRFRLAVWVKIWASGAPLRYPRPIRRRLAEKGVTTTPKLPGRPARRRDRP</sequence>
<evidence type="ECO:0000256" key="1">
    <source>
        <dbReference type="SAM" id="MobiDB-lite"/>
    </source>
</evidence>
<evidence type="ECO:0000313" key="2">
    <source>
        <dbReference type="EMBL" id="KKN50000.1"/>
    </source>
</evidence>
<dbReference type="AlphaFoldDB" id="A0A0F9R075"/>
<reference evidence="2" key="1">
    <citation type="journal article" date="2015" name="Nature">
        <title>Complex archaea that bridge the gap between prokaryotes and eukaryotes.</title>
        <authorList>
            <person name="Spang A."/>
            <person name="Saw J.H."/>
            <person name="Jorgensen S.L."/>
            <person name="Zaremba-Niedzwiedzka K."/>
            <person name="Martijn J."/>
            <person name="Lind A.E."/>
            <person name="van Eijk R."/>
            <person name="Schleper C."/>
            <person name="Guy L."/>
            <person name="Ettema T.J."/>
        </authorList>
    </citation>
    <scope>NUCLEOTIDE SEQUENCE</scope>
</reference>
<feature type="region of interest" description="Disordered" evidence="1">
    <location>
        <begin position="321"/>
        <end position="355"/>
    </location>
</feature>
<gene>
    <name evidence="2" type="ORF">LCGC14_0637140</name>
</gene>
<dbReference type="EMBL" id="LAZR01001140">
    <property type="protein sequence ID" value="KKN50000.1"/>
    <property type="molecule type" value="Genomic_DNA"/>
</dbReference>
<accession>A0A0F9R075</accession>
<proteinExistence type="predicted"/>
<organism evidence="2">
    <name type="scientific">marine sediment metagenome</name>
    <dbReference type="NCBI Taxonomy" id="412755"/>
    <lineage>
        <taxon>unclassified sequences</taxon>
        <taxon>metagenomes</taxon>
        <taxon>ecological metagenomes</taxon>
    </lineage>
</organism>
<protein>
    <submittedName>
        <fullName evidence="2">Uncharacterized protein</fullName>
    </submittedName>
</protein>
<name>A0A0F9R075_9ZZZZ</name>
<comment type="caution">
    <text evidence="2">The sequence shown here is derived from an EMBL/GenBank/DDBJ whole genome shotgun (WGS) entry which is preliminary data.</text>
</comment>
<feature type="compositionally biased region" description="Low complexity" evidence="1">
    <location>
        <begin position="342"/>
        <end position="353"/>
    </location>
</feature>
<feature type="region of interest" description="Disordered" evidence="1">
    <location>
        <begin position="395"/>
        <end position="416"/>
    </location>
</feature>